<evidence type="ECO:0000313" key="1">
    <source>
        <dbReference type="EMBL" id="MBC2178200.1"/>
    </source>
</evidence>
<dbReference type="EMBL" id="JAARYD010000012">
    <property type="protein sequence ID" value="MBC2178273.1"/>
    <property type="molecule type" value="Genomic_DNA"/>
</dbReference>
<dbReference type="Proteomes" id="UP000541735">
    <property type="component" value="Unassembled WGS sequence"/>
</dbReference>
<gene>
    <name evidence="1" type="ORF">HCB27_16350</name>
    <name evidence="2" type="ORF">HCB27_16715</name>
</gene>
<organism evidence="2 3">
    <name type="scientific">Listeria booriae</name>
    <dbReference type="NCBI Taxonomy" id="1552123"/>
    <lineage>
        <taxon>Bacteria</taxon>
        <taxon>Bacillati</taxon>
        <taxon>Bacillota</taxon>
        <taxon>Bacilli</taxon>
        <taxon>Bacillales</taxon>
        <taxon>Listeriaceae</taxon>
        <taxon>Listeria</taxon>
    </lineage>
</organism>
<proteinExistence type="predicted"/>
<protein>
    <submittedName>
        <fullName evidence="2">Uncharacterized protein</fullName>
    </submittedName>
</protein>
<reference evidence="2 3" key="1">
    <citation type="submission" date="2020-03" db="EMBL/GenBank/DDBJ databases">
        <title>Soil Listeria distribution.</title>
        <authorList>
            <person name="Liao J."/>
            <person name="Wiedmann M."/>
        </authorList>
    </citation>
    <scope>NUCLEOTIDE SEQUENCE [LARGE SCALE GENOMIC DNA]</scope>
    <source>
        <strain evidence="2 3">FSL L7-0259</strain>
    </source>
</reference>
<accession>A0A7X0Z9B2</accession>
<name>A0A7X0Z9B2_9LIST</name>
<dbReference type="RefSeq" id="WP_185549511.1">
    <property type="nucleotide sequence ID" value="NZ_JAARYD010000011.1"/>
</dbReference>
<comment type="caution">
    <text evidence="2">The sequence shown here is derived from an EMBL/GenBank/DDBJ whole genome shotgun (WGS) entry which is preliminary data.</text>
</comment>
<sequence length="99" mass="11438">MPILNVMKMPIPAQAIIYTGKNEKFMADLLELTGSIEQMQTWFCWVEEDDGYALYIQTLEGRMLVTLGSYIIKGNINEYWSSKAEVFTMTYKIMRGPIN</sequence>
<dbReference type="AlphaFoldDB" id="A0A7X0Z9B2"/>
<dbReference type="EMBL" id="JAARYD010000011">
    <property type="protein sequence ID" value="MBC2178200.1"/>
    <property type="molecule type" value="Genomic_DNA"/>
</dbReference>
<evidence type="ECO:0000313" key="2">
    <source>
        <dbReference type="EMBL" id="MBC2178273.1"/>
    </source>
</evidence>
<evidence type="ECO:0000313" key="3">
    <source>
        <dbReference type="Proteomes" id="UP000541735"/>
    </source>
</evidence>